<feature type="domain" description="TNase-like" evidence="4">
    <location>
        <begin position="43"/>
        <end position="173"/>
    </location>
</feature>
<accession>A0ABT1FXW4</accession>
<dbReference type="Pfam" id="PF00565">
    <property type="entry name" value="SNase"/>
    <property type="match status" value="1"/>
</dbReference>
<dbReference type="SMART" id="SM00318">
    <property type="entry name" value="SNc"/>
    <property type="match status" value="1"/>
</dbReference>
<evidence type="ECO:0000259" key="4">
    <source>
        <dbReference type="PROSITE" id="PS50830"/>
    </source>
</evidence>
<evidence type="ECO:0000313" key="5">
    <source>
        <dbReference type="EMBL" id="MCP1386601.1"/>
    </source>
</evidence>
<dbReference type="PANTHER" id="PTHR12302">
    <property type="entry name" value="EBNA2 BINDING PROTEIN P100"/>
    <property type="match status" value="1"/>
</dbReference>
<keyword evidence="6" id="KW-1185">Reference proteome</keyword>
<keyword evidence="2" id="KW-0255">Endonuclease</keyword>
<dbReference type="Proteomes" id="UP001204000">
    <property type="component" value="Unassembled WGS sequence"/>
</dbReference>
<evidence type="ECO:0000256" key="3">
    <source>
        <dbReference type="ARBA" id="ARBA00022801"/>
    </source>
</evidence>
<dbReference type="PANTHER" id="PTHR12302:SF3">
    <property type="entry name" value="SERINE_THREONINE-PROTEIN KINASE 31"/>
    <property type="match status" value="1"/>
</dbReference>
<gene>
    <name evidence="5" type="ORF">M5J20_00095</name>
</gene>
<reference evidence="5" key="1">
    <citation type="submission" date="2022-05" db="EMBL/GenBank/DDBJ databases">
        <title>Corynebacterium sp. TA-R-1 sp. nov., isolated from human feces.</title>
        <authorList>
            <person name="Shamsuzzaman M."/>
            <person name="Dahal R.H."/>
        </authorList>
    </citation>
    <scope>NUCLEOTIDE SEQUENCE</scope>
    <source>
        <strain evidence="5">TA-R-1</strain>
    </source>
</reference>
<organism evidence="5 6">
    <name type="scientific">Corynebacterium stercoris</name>
    <dbReference type="NCBI Taxonomy" id="2943490"/>
    <lineage>
        <taxon>Bacteria</taxon>
        <taxon>Bacillati</taxon>
        <taxon>Actinomycetota</taxon>
        <taxon>Actinomycetes</taxon>
        <taxon>Mycobacteriales</taxon>
        <taxon>Corynebacteriaceae</taxon>
        <taxon>Corynebacterium</taxon>
    </lineage>
</organism>
<dbReference type="RefSeq" id="WP_253575204.1">
    <property type="nucleotide sequence ID" value="NZ_JAMFTQ010000001.1"/>
</dbReference>
<protein>
    <submittedName>
        <fullName evidence="5">Thermonuclease family protein</fullName>
    </submittedName>
</protein>
<dbReference type="PROSITE" id="PS50830">
    <property type="entry name" value="TNASE_3"/>
    <property type="match status" value="1"/>
</dbReference>
<evidence type="ECO:0000256" key="2">
    <source>
        <dbReference type="ARBA" id="ARBA00022759"/>
    </source>
</evidence>
<comment type="caution">
    <text evidence="5">The sequence shown here is derived from an EMBL/GenBank/DDBJ whole genome shotgun (WGS) entry which is preliminary data.</text>
</comment>
<dbReference type="InterPro" id="IPR016071">
    <property type="entry name" value="Staphylococal_nuclease_OB-fold"/>
</dbReference>
<keyword evidence="3" id="KW-0378">Hydrolase</keyword>
<dbReference type="PROSITE" id="PS01284">
    <property type="entry name" value="TNASE_2"/>
    <property type="match status" value="1"/>
</dbReference>
<keyword evidence="1" id="KW-0540">Nuclease</keyword>
<name>A0ABT1FXW4_9CORY</name>
<dbReference type="Gene3D" id="2.40.50.90">
    <property type="match status" value="1"/>
</dbReference>
<dbReference type="PROSITE" id="PS01123">
    <property type="entry name" value="TNASE_1"/>
    <property type="match status" value="1"/>
</dbReference>
<evidence type="ECO:0000313" key="6">
    <source>
        <dbReference type="Proteomes" id="UP001204000"/>
    </source>
</evidence>
<dbReference type="InterPro" id="IPR035437">
    <property type="entry name" value="SNase_OB-fold_sf"/>
</dbReference>
<dbReference type="InterPro" id="IPR002071">
    <property type="entry name" value="Thermonucl_AS"/>
</dbReference>
<dbReference type="EMBL" id="JAMFTQ010000001">
    <property type="protein sequence ID" value="MCP1386601.1"/>
    <property type="molecule type" value="Genomic_DNA"/>
</dbReference>
<proteinExistence type="predicted"/>
<evidence type="ECO:0000256" key="1">
    <source>
        <dbReference type="ARBA" id="ARBA00022722"/>
    </source>
</evidence>
<dbReference type="SUPFAM" id="SSF50199">
    <property type="entry name" value="Staphylococcal nuclease"/>
    <property type="match status" value="1"/>
</dbReference>
<sequence length="226" mass="25165">MASSKVTRPRSRTRDLVRLLLAIAIAAVAITAIAFALNAFQVDSEAATVEKIVDGDTIDVRRDGETVRVRLLNIDTPEQGECLFDESVQRLSELIPQGSPVRLEYDVERQDRYGRDLAGVYVDTPDGHVFVNEQMVREGLARAVEYQPNTRYSQAMTAAAAEANRARLGIHGVPPACLLPTDVGKQALERYERDPDPFYKAVMRDAVERTPNFTYREPALAFIDSL</sequence>